<name>A0A9K3E865_HELAN</name>
<reference evidence="1" key="2">
    <citation type="submission" date="2020-06" db="EMBL/GenBank/DDBJ databases">
        <title>Helianthus annuus Genome sequencing and assembly Release 2.</title>
        <authorList>
            <person name="Gouzy J."/>
            <person name="Langlade N."/>
            <person name="Munos S."/>
        </authorList>
    </citation>
    <scope>NUCLEOTIDE SEQUENCE</scope>
    <source>
        <tissue evidence="1">Leaves</tissue>
    </source>
</reference>
<dbReference type="Proteomes" id="UP000215914">
    <property type="component" value="Unassembled WGS sequence"/>
</dbReference>
<evidence type="ECO:0000313" key="1">
    <source>
        <dbReference type="EMBL" id="KAF5768347.1"/>
    </source>
</evidence>
<comment type="caution">
    <text evidence="1">The sequence shown here is derived from an EMBL/GenBank/DDBJ whole genome shotgun (WGS) entry which is preliminary data.</text>
</comment>
<accession>A0A9K3E865</accession>
<dbReference type="Gramene" id="mRNA:HanXRQr2_Chr14g0635371">
    <property type="protein sequence ID" value="CDS:HanXRQr2_Chr14g0635371.1"/>
    <property type="gene ID" value="HanXRQr2_Chr14g0635371"/>
</dbReference>
<dbReference type="EMBL" id="MNCJ02000329">
    <property type="protein sequence ID" value="KAF5768347.1"/>
    <property type="molecule type" value="Genomic_DNA"/>
</dbReference>
<organism evidence="1 2">
    <name type="scientific">Helianthus annuus</name>
    <name type="common">Common sunflower</name>
    <dbReference type="NCBI Taxonomy" id="4232"/>
    <lineage>
        <taxon>Eukaryota</taxon>
        <taxon>Viridiplantae</taxon>
        <taxon>Streptophyta</taxon>
        <taxon>Embryophyta</taxon>
        <taxon>Tracheophyta</taxon>
        <taxon>Spermatophyta</taxon>
        <taxon>Magnoliopsida</taxon>
        <taxon>eudicotyledons</taxon>
        <taxon>Gunneridae</taxon>
        <taxon>Pentapetalae</taxon>
        <taxon>asterids</taxon>
        <taxon>campanulids</taxon>
        <taxon>Asterales</taxon>
        <taxon>Asteraceae</taxon>
        <taxon>Asteroideae</taxon>
        <taxon>Heliantheae alliance</taxon>
        <taxon>Heliantheae</taxon>
        <taxon>Helianthus</taxon>
    </lineage>
</organism>
<proteinExistence type="predicted"/>
<sequence>MGGLHALYDRNAGAKGDIDSQLNKTVGKPKGWVYVALVRVSDNYDFVFPVVCHCAGKWW</sequence>
<gene>
    <name evidence="1" type="ORF">HanXRQr2_Chr14g0635371</name>
</gene>
<reference evidence="1" key="1">
    <citation type="journal article" date="2017" name="Nature">
        <title>The sunflower genome provides insights into oil metabolism, flowering and Asterid evolution.</title>
        <authorList>
            <person name="Badouin H."/>
            <person name="Gouzy J."/>
            <person name="Grassa C.J."/>
            <person name="Murat F."/>
            <person name="Staton S.E."/>
            <person name="Cottret L."/>
            <person name="Lelandais-Briere C."/>
            <person name="Owens G.L."/>
            <person name="Carrere S."/>
            <person name="Mayjonade B."/>
            <person name="Legrand L."/>
            <person name="Gill N."/>
            <person name="Kane N.C."/>
            <person name="Bowers J.E."/>
            <person name="Hubner S."/>
            <person name="Bellec A."/>
            <person name="Berard A."/>
            <person name="Berges H."/>
            <person name="Blanchet N."/>
            <person name="Boniface M.C."/>
            <person name="Brunel D."/>
            <person name="Catrice O."/>
            <person name="Chaidir N."/>
            <person name="Claudel C."/>
            <person name="Donnadieu C."/>
            <person name="Faraut T."/>
            <person name="Fievet G."/>
            <person name="Helmstetter N."/>
            <person name="King M."/>
            <person name="Knapp S.J."/>
            <person name="Lai Z."/>
            <person name="Le Paslier M.C."/>
            <person name="Lippi Y."/>
            <person name="Lorenzon L."/>
            <person name="Mandel J.R."/>
            <person name="Marage G."/>
            <person name="Marchand G."/>
            <person name="Marquand E."/>
            <person name="Bret-Mestries E."/>
            <person name="Morien E."/>
            <person name="Nambeesan S."/>
            <person name="Nguyen T."/>
            <person name="Pegot-Espagnet P."/>
            <person name="Pouilly N."/>
            <person name="Raftis F."/>
            <person name="Sallet E."/>
            <person name="Schiex T."/>
            <person name="Thomas J."/>
            <person name="Vandecasteele C."/>
            <person name="Vares D."/>
            <person name="Vear F."/>
            <person name="Vautrin S."/>
            <person name="Crespi M."/>
            <person name="Mangin B."/>
            <person name="Burke J.M."/>
            <person name="Salse J."/>
            <person name="Munos S."/>
            <person name="Vincourt P."/>
            <person name="Rieseberg L.H."/>
            <person name="Langlade N.B."/>
        </authorList>
    </citation>
    <scope>NUCLEOTIDE SEQUENCE</scope>
    <source>
        <tissue evidence="1">Leaves</tissue>
    </source>
</reference>
<dbReference type="AlphaFoldDB" id="A0A9K3E865"/>
<evidence type="ECO:0000313" key="2">
    <source>
        <dbReference type="Proteomes" id="UP000215914"/>
    </source>
</evidence>
<keyword evidence="2" id="KW-1185">Reference proteome</keyword>
<protein>
    <submittedName>
        <fullName evidence="1">Uncharacterized protein</fullName>
    </submittedName>
</protein>